<dbReference type="InterPro" id="IPR002347">
    <property type="entry name" value="SDR_fam"/>
</dbReference>
<dbReference type="GO" id="GO:0016491">
    <property type="term" value="F:oxidoreductase activity"/>
    <property type="evidence" value="ECO:0007669"/>
    <property type="project" value="UniProtKB-KW"/>
</dbReference>
<name>A0A9X0UJV9_9PROT</name>
<feature type="domain" description="Ketoreductase" evidence="5">
    <location>
        <begin position="24"/>
        <end position="209"/>
    </location>
</feature>
<evidence type="ECO:0000313" key="7">
    <source>
        <dbReference type="Proteomes" id="UP000600101"/>
    </source>
</evidence>
<dbReference type="SMART" id="SM00822">
    <property type="entry name" value="PKS_KR"/>
    <property type="match status" value="1"/>
</dbReference>
<dbReference type="RefSeq" id="WP_186773255.1">
    <property type="nucleotide sequence ID" value="NZ_JACOMF010000059.1"/>
</dbReference>
<feature type="transmembrane region" description="Helical" evidence="4">
    <location>
        <begin position="320"/>
        <end position="338"/>
    </location>
</feature>
<evidence type="ECO:0000256" key="1">
    <source>
        <dbReference type="ARBA" id="ARBA00006484"/>
    </source>
</evidence>
<dbReference type="PANTHER" id="PTHR44196:SF1">
    <property type="entry name" value="DEHYDROGENASE_REDUCTASE SDR FAMILY MEMBER 7B"/>
    <property type="match status" value="1"/>
</dbReference>
<dbReference type="PRINTS" id="PR00081">
    <property type="entry name" value="GDHRDH"/>
</dbReference>
<evidence type="ECO:0000256" key="4">
    <source>
        <dbReference type="SAM" id="Phobius"/>
    </source>
</evidence>
<dbReference type="PRINTS" id="PR00080">
    <property type="entry name" value="SDRFAMILY"/>
</dbReference>
<dbReference type="Gene3D" id="3.40.50.720">
    <property type="entry name" value="NAD(P)-binding Rossmann-like Domain"/>
    <property type="match status" value="1"/>
</dbReference>
<proteinExistence type="inferred from homology"/>
<keyword evidence="7" id="KW-1185">Reference proteome</keyword>
<keyword evidence="4" id="KW-0812">Transmembrane</keyword>
<evidence type="ECO:0000256" key="2">
    <source>
        <dbReference type="ARBA" id="ARBA00023002"/>
    </source>
</evidence>
<keyword evidence="4" id="KW-1133">Transmembrane helix</keyword>
<dbReference type="InterPro" id="IPR057326">
    <property type="entry name" value="KR_dom"/>
</dbReference>
<gene>
    <name evidence="6" type="ORF">H7965_24830</name>
</gene>
<reference evidence="6" key="1">
    <citation type="submission" date="2020-08" db="EMBL/GenBank/DDBJ databases">
        <authorList>
            <person name="Hu Y."/>
            <person name="Nguyen S.V."/>
            <person name="Li F."/>
            <person name="Fanning S."/>
        </authorList>
    </citation>
    <scope>NUCLEOTIDE SEQUENCE</scope>
    <source>
        <strain evidence="6">SYSU D8009</strain>
    </source>
</reference>
<evidence type="ECO:0000256" key="3">
    <source>
        <dbReference type="RuleBase" id="RU000363"/>
    </source>
</evidence>
<dbReference type="EMBL" id="JACOMF010000059">
    <property type="protein sequence ID" value="MBC4018505.1"/>
    <property type="molecule type" value="Genomic_DNA"/>
</dbReference>
<dbReference type="AlphaFoldDB" id="A0A9X0UJV9"/>
<dbReference type="SUPFAM" id="SSF51735">
    <property type="entry name" value="NAD(P)-binding Rossmann-fold domains"/>
    <property type="match status" value="1"/>
</dbReference>
<dbReference type="PROSITE" id="PS00061">
    <property type="entry name" value="ADH_SHORT"/>
    <property type="match status" value="1"/>
</dbReference>
<dbReference type="InterPro" id="IPR036291">
    <property type="entry name" value="NAD(P)-bd_dom_sf"/>
</dbReference>
<accession>A0A9X0UJV9</accession>
<protein>
    <submittedName>
        <fullName evidence="6">SDR family oxidoreductase</fullName>
    </submittedName>
</protein>
<dbReference type="Pfam" id="PF00106">
    <property type="entry name" value="adh_short"/>
    <property type="match status" value="1"/>
</dbReference>
<evidence type="ECO:0000259" key="5">
    <source>
        <dbReference type="SMART" id="SM00822"/>
    </source>
</evidence>
<dbReference type="InterPro" id="IPR020904">
    <property type="entry name" value="Sc_DH/Rdtase_CS"/>
</dbReference>
<sequence length="359" mass="37453">MNGYYQTNPDRAGSRSIVQSLRNATVVIAGASSGMGLATALAFARRGANLVLAARRPEALGRAARLCGEAGAARALAVPTDIADPAQVGALARAAVEAFGGIDIWVNMAGLGAFGPFEAIPIEVQARLVAVNLVGAMNGAHAALPHMLRRNRGVIVNMASIGARIPQPFTAAYTASKFGLAGFTDSLRYELLARSRVQVCGVYPSFVDTPALQHAANYSGRALRPVPPLLDPEEVAERIVRLALRPRRALHIGTPHALVPAFWLAPEAAGRLMGRLAARFGLGSGPRAARTDGALLVPMAEGAGLRGGWAAAERRWERQIALGAVVAAAVGVAAFVIGRRGDLGRDTSQPARPLRLAGR</sequence>
<keyword evidence="4" id="KW-0472">Membrane</keyword>
<organism evidence="6 7">
    <name type="scientific">Siccirubricoccus deserti</name>
    <dbReference type="NCBI Taxonomy" id="2013562"/>
    <lineage>
        <taxon>Bacteria</taxon>
        <taxon>Pseudomonadati</taxon>
        <taxon>Pseudomonadota</taxon>
        <taxon>Alphaproteobacteria</taxon>
        <taxon>Acetobacterales</taxon>
        <taxon>Roseomonadaceae</taxon>
        <taxon>Siccirubricoccus</taxon>
    </lineage>
</organism>
<dbReference type="PANTHER" id="PTHR44196">
    <property type="entry name" value="DEHYDROGENASE/REDUCTASE SDR FAMILY MEMBER 7B"/>
    <property type="match status" value="1"/>
</dbReference>
<dbReference type="NCBIfam" id="NF004792">
    <property type="entry name" value="PRK06139.1"/>
    <property type="match status" value="1"/>
</dbReference>
<comment type="similarity">
    <text evidence="1 3">Belongs to the short-chain dehydrogenases/reductases (SDR) family.</text>
</comment>
<dbReference type="GO" id="GO:0016020">
    <property type="term" value="C:membrane"/>
    <property type="evidence" value="ECO:0007669"/>
    <property type="project" value="TreeGrafter"/>
</dbReference>
<comment type="caution">
    <text evidence="6">The sequence shown here is derived from an EMBL/GenBank/DDBJ whole genome shotgun (WGS) entry which is preliminary data.</text>
</comment>
<dbReference type="Proteomes" id="UP000600101">
    <property type="component" value="Unassembled WGS sequence"/>
</dbReference>
<evidence type="ECO:0000313" key="6">
    <source>
        <dbReference type="EMBL" id="MBC4018505.1"/>
    </source>
</evidence>
<keyword evidence="2" id="KW-0560">Oxidoreductase</keyword>